<dbReference type="EMBL" id="CABWIB010000001">
    <property type="protein sequence ID" value="VWL85284.1"/>
    <property type="molecule type" value="Genomic_DNA"/>
</dbReference>
<keyword evidence="3 7" id="KW-0808">Transferase</keyword>
<keyword evidence="2 7" id="KW-1003">Cell membrane</keyword>
<comment type="catalytic activity">
    <reaction evidence="7">
        <text>L-cysteinyl-[prolipoprotein] + a 1,2-diacyl-sn-glycero-3-phospho-(1'-sn-glycerol) = an S-1,2-diacyl-sn-glyceryl-L-cysteinyl-[prolipoprotein] + sn-glycerol 1-phosphate + H(+)</text>
        <dbReference type="Rhea" id="RHEA:56712"/>
        <dbReference type="Rhea" id="RHEA-COMP:14679"/>
        <dbReference type="Rhea" id="RHEA-COMP:14680"/>
        <dbReference type="ChEBI" id="CHEBI:15378"/>
        <dbReference type="ChEBI" id="CHEBI:29950"/>
        <dbReference type="ChEBI" id="CHEBI:57685"/>
        <dbReference type="ChEBI" id="CHEBI:64716"/>
        <dbReference type="ChEBI" id="CHEBI:140658"/>
        <dbReference type="EC" id="2.5.1.145"/>
    </reaction>
</comment>
<dbReference type="InterPro" id="IPR001640">
    <property type="entry name" value="Lgt"/>
</dbReference>
<keyword evidence="4 7" id="KW-0812">Transmembrane</keyword>
<feature type="transmembrane region" description="Helical" evidence="7">
    <location>
        <begin position="264"/>
        <end position="283"/>
    </location>
</feature>
<evidence type="ECO:0000256" key="4">
    <source>
        <dbReference type="ARBA" id="ARBA00022692"/>
    </source>
</evidence>
<reference evidence="8 9" key="1">
    <citation type="submission" date="2019-10" db="EMBL/GenBank/DDBJ databases">
        <authorList>
            <person name="Blom J."/>
        </authorList>
    </citation>
    <scope>NUCLEOTIDE SEQUENCE [LARGE SCALE GENOMIC DNA]</scope>
    <source>
        <strain evidence="8 9">ES3154-GLU</strain>
    </source>
</reference>
<keyword evidence="8" id="KW-0449">Lipoprotein</keyword>
<dbReference type="UniPathway" id="UPA00664"/>
<comment type="similarity">
    <text evidence="1 7">Belongs to the Lgt family.</text>
</comment>
<dbReference type="Pfam" id="PF01790">
    <property type="entry name" value="LGT"/>
    <property type="match status" value="1"/>
</dbReference>
<evidence type="ECO:0000256" key="3">
    <source>
        <dbReference type="ARBA" id="ARBA00022679"/>
    </source>
</evidence>
<organism evidence="8 9">
    <name type="scientific">Oceanivirga miroungae</name>
    <dbReference type="NCBI Taxonomy" id="1130046"/>
    <lineage>
        <taxon>Bacteria</taxon>
        <taxon>Fusobacteriati</taxon>
        <taxon>Fusobacteriota</taxon>
        <taxon>Fusobacteriia</taxon>
        <taxon>Fusobacteriales</taxon>
        <taxon>Leptotrichiaceae</taxon>
        <taxon>Oceanivirga</taxon>
    </lineage>
</organism>
<feature type="transmembrane region" description="Helical" evidence="7">
    <location>
        <begin position="231"/>
        <end position="252"/>
    </location>
</feature>
<dbReference type="GO" id="GO:0008961">
    <property type="term" value="F:phosphatidylglycerol-prolipoprotein diacylglyceryl transferase activity"/>
    <property type="evidence" value="ECO:0007669"/>
    <property type="project" value="UniProtKB-UniRule"/>
</dbReference>
<evidence type="ECO:0000256" key="2">
    <source>
        <dbReference type="ARBA" id="ARBA00022475"/>
    </source>
</evidence>
<dbReference type="PANTHER" id="PTHR30589">
    <property type="entry name" value="PROLIPOPROTEIN DIACYLGLYCERYL TRANSFERASE"/>
    <property type="match status" value="1"/>
</dbReference>
<keyword evidence="6 7" id="KW-0472">Membrane</keyword>
<comment type="pathway">
    <text evidence="7">Protein modification; lipoprotein biosynthesis (diacylglyceryl transfer).</text>
</comment>
<evidence type="ECO:0000313" key="9">
    <source>
        <dbReference type="Proteomes" id="UP000419017"/>
    </source>
</evidence>
<dbReference type="Proteomes" id="UP000419017">
    <property type="component" value="Unassembled WGS sequence"/>
</dbReference>
<accession>A0A6I8MDN7</accession>
<proteinExistence type="inferred from homology"/>
<dbReference type="GO" id="GO:0042158">
    <property type="term" value="P:lipoprotein biosynthetic process"/>
    <property type="evidence" value="ECO:0007669"/>
    <property type="project" value="UniProtKB-UniRule"/>
</dbReference>
<gene>
    <name evidence="7" type="primary">lgt</name>
    <name evidence="8" type="ORF">OMES3154_00567</name>
</gene>
<evidence type="ECO:0000256" key="7">
    <source>
        <dbReference type="HAMAP-Rule" id="MF_01147"/>
    </source>
</evidence>
<evidence type="ECO:0000313" key="8">
    <source>
        <dbReference type="EMBL" id="VWL85284.1"/>
    </source>
</evidence>
<dbReference type="EC" id="2.5.1.145" evidence="7"/>
<feature type="binding site" evidence="7">
    <location>
        <position position="133"/>
    </location>
    <ligand>
        <name>a 1,2-diacyl-sn-glycero-3-phospho-(1'-sn-glycerol)</name>
        <dbReference type="ChEBI" id="CHEBI:64716"/>
    </ligand>
</feature>
<sequence length="289" mass="33169">MRPYLFKIGSFELRIYSLMYIIALFLAIYIAKRDDIAKKRGIDNLKLIEDFAFNEIFFGLAGARLYYVFLRWDLYQNAPLDALKVWQGGLAIHGGIIGGIIGAYIFSKLKSYNFWVLTDMAVGPLLLGQGLGRIGNLANGEIHGVPTFTPLSVILKGNFNSWWEYYNSLDILARAKFKDLVPWGIVFPSNTQAGIEFPNYALHPAMIYEMILNFIGFYLIWFIFRKKEYKVGVLSMIYLITYGIIRYIVSMVRAEDLYFMGIKAPYIVSILMIVVAIIGIMYFNRKKAK</sequence>
<evidence type="ECO:0000256" key="5">
    <source>
        <dbReference type="ARBA" id="ARBA00022989"/>
    </source>
</evidence>
<keyword evidence="9" id="KW-1185">Reference proteome</keyword>
<dbReference type="RefSeq" id="WP_156683292.1">
    <property type="nucleotide sequence ID" value="NZ_CABWIB010000001.1"/>
</dbReference>
<feature type="transmembrane region" description="Helical" evidence="7">
    <location>
        <begin position="13"/>
        <end position="31"/>
    </location>
</feature>
<dbReference type="HAMAP" id="MF_01147">
    <property type="entry name" value="Lgt"/>
    <property type="match status" value="1"/>
</dbReference>
<dbReference type="GO" id="GO:0005886">
    <property type="term" value="C:plasma membrane"/>
    <property type="evidence" value="ECO:0007669"/>
    <property type="project" value="UniProtKB-SubCell"/>
</dbReference>
<dbReference type="AlphaFoldDB" id="A0A6I8MDN7"/>
<evidence type="ECO:0000256" key="6">
    <source>
        <dbReference type="ARBA" id="ARBA00023136"/>
    </source>
</evidence>
<comment type="function">
    <text evidence="7">Catalyzes the transfer of the diacylglyceryl group from phosphatidylglycerol to the sulfhydryl group of the N-terminal cysteine of a prolipoprotein, the first step in the formation of mature lipoproteins.</text>
</comment>
<feature type="transmembrane region" description="Helical" evidence="7">
    <location>
        <begin position="90"/>
        <end position="107"/>
    </location>
</feature>
<evidence type="ECO:0000256" key="1">
    <source>
        <dbReference type="ARBA" id="ARBA00007150"/>
    </source>
</evidence>
<feature type="transmembrane region" description="Helical" evidence="7">
    <location>
        <begin position="51"/>
        <end position="70"/>
    </location>
</feature>
<feature type="transmembrane region" description="Helical" evidence="7">
    <location>
        <begin position="205"/>
        <end position="224"/>
    </location>
</feature>
<protein>
    <recommendedName>
        <fullName evidence="7">Phosphatidylglycerol--prolipoprotein diacylglyceryl transferase</fullName>
        <ecNumber evidence="7">2.5.1.145</ecNumber>
    </recommendedName>
</protein>
<dbReference type="PANTHER" id="PTHR30589:SF0">
    <property type="entry name" value="PHOSPHATIDYLGLYCEROL--PROLIPOPROTEIN DIACYLGLYCERYL TRANSFERASE"/>
    <property type="match status" value="1"/>
</dbReference>
<keyword evidence="5 7" id="KW-1133">Transmembrane helix</keyword>
<name>A0A6I8MDN7_9FUSO</name>
<feature type="transmembrane region" description="Helical" evidence="7">
    <location>
        <begin position="114"/>
        <end position="132"/>
    </location>
</feature>
<comment type="subcellular location">
    <subcellularLocation>
        <location evidence="7">Cell membrane</location>
        <topology evidence="7">Multi-pass membrane protein</topology>
    </subcellularLocation>
</comment>
<dbReference type="NCBIfam" id="TIGR00544">
    <property type="entry name" value="lgt"/>
    <property type="match status" value="1"/>
</dbReference>